<evidence type="ECO:0008006" key="3">
    <source>
        <dbReference type="Google" id="ProtNLM"/>
    </source>
</evidence>
<keyword evidence="2" id="KW-1185">Reference proteome</keyword>
<reference evidence="2" key="1">
    <citation type="submission" date="2016-02" db="EMBL/GenBank/DDBJ databases">
        <authorList>
            <person name="Holder M.E."/>
            <person name="Ajami N.J."/>
            <person name="Petrosino J.F."/>
        </authorList>
    </citation>
    <scope>NUCLEOTIDE SEQUENCE [LARGE SCALE GENOMIC DNA]</scope>
    <source>
        <strain evidence="2">CCUG 36733</strain>
    </source>
</reference>
<name>A0A109W232_ACTRD</name>
<dbReference type="InterPro" id="IPR017523">
    <property type="entry name" value="Rv3268"/>
</dbReference>
<dbReference type="NCBIfam" id="TIGR03089">
    <property type="entry name" value="TIGR03089 family protein"/>
    <property type="match status" value="1"/>
</dbReference>
<evidence type="ECO:0000313" key="1">
    <source>
        <dbReference type="EMBL" id="AMD86521.1"/>
    </source>
</evidence>
<dbReference type="OrthoDB" id="3396763at2"/>
<dbReference type="KEGG" id="ard:AXF14_01525"/>
<protein>
    <recommendedName>
        <fullName evidence="3">TIGR03089 family protein</fullName>
    </recommendedName>
</protein>
<dbReference type="RefSeq" id="WP_067939548.1">
    <property type="nucleotide sequence ID" value="NZ_CP014228.1"/>
</dbReference>
<dbReference type="EMBL" id="CP014228">
    <property type="protein sequence ID" value="AMD86521.1"/>
    <property type="molecule type" value="Genomic_DNA"/>
</dbReference>
<dbReference type="STRING" id="111015.AXF14_01525"/>
<accession>A0A109W232</accession>
<evidence type="ECO:0000313" key="2">
    <source>
        <dbReference type="Proteomes" id="UP000065220"/>
    </source>
</evidence>
<proteinExistence type="predicted"/>
<sequence>MTDALATILPQHSDADRPWLVWYAPGERVEFSGRVLAMWEAKTAGFITVESRPGAPVHVGLPVHWRTVTWCAGAWAAGSPVLLTDGPTADSLVEAGDEPAGLSVAMDAALLSEEADAQALVPAASLAVRWPGELPPLVLDGLADLMVHPDSFSGPAVPGSAAAVLEAAEGAARPVSRDELAEGLRPVTVRPCARAVTVRESEPLEAVRGVLAAWRAGLTAVLLSPDADDALAATAARQEGADV</sequence>
<dbReference type="AlphaFoldDB" id="A0A109W232"/>
<gene>
    <name evidence="1" type="ORF">AXF14_01525</name>
</gene>
<organism evidence="1 2">
    <name type="scientific">Actinomyces radicidentis</name>
    <dbReference type="NCBI Taxonomy" id="111015"/>
    <lineage>
        <taxon>Bacteria</taxon>
        <taxon>Bacillati</taxon>
        <taxon>Actinomycetota</taxon>
        <taxon>Actinomycetes</taxon>
        <taxon>Actinomycetales</taxon>
        <taxon>Actinomycetaceae</taxon>
        <taxon>Actinomyces</taxon>
    </lineage>
</organism>
<dbReference type="Proteomes" id="UP000065220">
    <property type="component" value="Chromosome"/>
</dbReference>